<protein>
    <submittedName>
        <fullName evidence="3">Uncharacterized protein</fullName>
    </submittedName>
</protein>
<dbReference type="AlphaFoldDB" id="A0A7Y9ZF58"/>
<proteinExistence type="predicted"/>
<organism evidence="3 4">
    <name type="scientific">Nocardioides aromaticivorans</name>
    <dbReference type="NCBI Taxonomy" id="200618"/>
    <lineage>
        <taxon>Bacteria</taxon>
        <taxon>Bacillati</taxon>
        <taxon>Actinomycetota</taxon>
        <taxon>Actinomycetes</taxon>
        <taxon>Propionibacteriales</taxon>
        <taxon>Nocardioidaceae</taxon>
        <taxon>Nocardioides</taxon>
    </lineage>
</organism>
<feature type="compositionally biased region" description="Basic and acidic residues" evidence="1">
    <location>
        <begin position="84"/>
        <end position="99"/>
    </location>
</feature>
<evidence type="ECO:0000256" key="1">
    <source>
        <dbReference type="SAM" id="MobiDB-lite"/>
    </source>
</evidence>
<feature type="transmembrane region" description="Helical" evidence="2">
    <location>
        <begin position="44"/>
        <end position="65"/>
    </location>
</feature>
<name>A0A7Y9ZF58_9ACTN</name>
<accession>A0A7Y9ZF58</accession>
<evidence type="ECO:0000313" key="4">
    <source>
        <dbReference type="Proteomes" id="UP000562045"/>
    </source>
</evidence>
<comment type="caution">
    <text evidence="3">The sequence shown here is derived from an EMBL/GenBank/DDBJ whole genome shotgun (WGS) entry which is preliminary data.</text>
</comment>
<dbReference type="RefSeq" id="WP_179648184.1">
    <property type="nucleotide sequence ID" value="NZ_JACBZM010000001.1"/>
</dbReference>
<keyword evidence="2" id="KW-0472">Membrane</keyword>
<keyword evidence="2" id="KW-1133">Transmembrane helix</keyword>
<feature type="region of interest" description="Disordered" evidence="1">
    <location>
        <begin position="71"/>
        <end position="107"/>
    </location>
</feature>
<sequence>MSEDAVTESEARRLLGAAAATIEVDGPAPLTLTGLPEARRHRRWSALVAVAACVVLVAGAAWVVARQLGDGRQVPPEPAQRPSIGERRSEDPAVRREPSPARSAATDRFIRWARNGQSPPRFADRVRRMTGGFSPPWVDEPTDRARWSGCSGLGFPDCGIDPVARIFHTKGELQVEAGLPGCGHDDTLPPAYRAATSDVVRVSGPGTACDGWYVLLWIDEGGAIYGVM</sequence>
<gene>
    <name evidence="3" type="ORF">BJ993_001364</name>
</gene>
<dbReference type="EMBL" id="JACBZM010000001">
    <property type="protein sequence ID" value="NYI44284.1"/>
    <property type="molecule type" value="Genomic_DNA"/>
</dbReference>
<reference evidence="3 4" key="1">
    <citation type="submission" date="2020-07" db="EMBL/GenBank/DDBJ databases">
        <title>Sequencing the genomes of 1000 actinobacteria strains.</title>
        <authorList>
            <person name="Klenk H.-P."/>
        </authorList>
    </citation>
    <scope>NUCLEOTIDE SEQUENCE [LARGE SCALE GENOMIC DNA]</scope>
    <source>
        <strain evidence="3 4">DSM 15131</strain>
    </source>
</reference>
<dbReference type="Proteomes" id="UP000562045">
    <property type="component" value="Unassembled WGS sequence"/>
</dbReference>
<evidence type="ECO:0000256" key="2">
    <source>
        <dbReference type="SAM" id="Phobius"/>
    </source>
</evidence>
<evidence type="ECO:0000313" key="3">
    <source>
        <dbReference type="EMBL" id="NYI44284.1"/>
    </source>
</evidence>
<keyword evidence="2" id="KW-0812">Transmembrane</keyword>